<feature type="compositionally biased region" description="Low complexity" evidence="1">
    <location>
        <begin position="37"/>
        <end position="74"/>
    </location>
</feature>
<dbReference type="Pfam" id="PF08310">
    <property type="entry name" value="LGFP"/>
    <property type="match status" value="3"/>
</dbReference>
<feature type="signal peptide" evidence="2">
    <location>
        <begin position="1"/>
        <end position="35"/>
    </location>
</feature>
<dbReference type="InterPro" id="IPR013207">
    <property type="entry name" value="LGFP"/>
</dbReference>
<keyword evidence="4" id="KW-1185">Reference proteome</keyword>
<organism evidence="3 4">
    <name type="scientific">Arthrobacter woluwensis</name>
    <dbReference type="NCBI Taxonomy" id="156980"/>
    <lineage>
        <taxon>Bacteria</taxon>
        <taxon>Bacillati</taxon>
        <taxon>Actinomycetota</taxon>
        <taxon>Actinomycetes</taxon>
        <taxon>Micrococcales</taxon>
        <taxon>Micrococcaceae</taxon>
        <taxon>Arthrobacter</taxon>
    </lineage>
</organism>
<evidence type="ECO:0000313" key="3">
    <source>
        <dbReference type="EMBL" id="SEB81618.1"/>
    </source>
</evidence>
<sequence length="582" mass="62696">MAHLPSIRQRGLKALYAVTATVALCSGLVTPLAPALAEASPTPTVSATATPTETSAPTETAPVPSATPVTTEAPTAPPTSEPTPAPSATATATPSPQPTATPSSIPVGSHFTAWYGSYGVEPFYGKPRAAQVCATSTFCTQEFEYGTAYWKSALGAHGVSRATGVGAKYFADGGYAKFGMPEEELADYQWTGYSFTVPRSYQQAFEKVIIVAPNGAAAFVLDRSQPIVQYLQPHGPNGGGVRWLSPVQCGLAQGGCSARYVGYMNNVWNNAIVQRYSQGSSVRGVVAVGSPEWNRWRALGGEAGQAGYPLDSRCDFYNARGYCKTTFQRASIYTKGNSLTVVKGAMFRWDGDAITIGLYGPPLADERCGLAQGGCSQEFAGGTVMWTPATSSQPVKGAIRAKWRALGGEKGHLGYPTGPEQCFGLTFNNVDKSGCSQRFQYGMIWWSPKTPARAVWGSILGTYQRSNFVWGDYNSFAYAGKSLGYPTSDENCSGPGGGCYQLFQNGMIWWSKTTGAQRVMGGDARVYQSLNWAWGRLGYPTTEEQPLLMGQYYPNNVWGTRQFFQHGYLTWDPRYGVKVTYR</sequence>
<protein>
    <submittedName>
        <fullName evidence="3">LGFP repeat-containing protein</fullName>
    </submittedName>
</protein>
<accession>A0A1H4MFY7</accession>
<keyword evidence="2" id="KW-0732">Signal</keyword>
<evidence type="ECO:0000256" key="2">
    <source>
        <dbReference type="SAM" id="SignalP"/>
    </source>
</evidence>
<feature type="region of interest" description="Disordered" evidence="1">
    <location>
        <begin position="37"/>
        <end position="104"/>
    </location>
</feature>
<reference evidence="3 4" key="1">
    <citation type="submission" date="2016-10" db="EMBL/GenBank/DDBJ databases">
        <authorList>
            <person name="de Groot N.N."/>
        </authorList>
    </citation>
    <scope>NUCLEOTIDE SEQUENCE [LARGE SCALE GENOMIC DNA]</scope>
    <source>
        <strain evidence="3 4">DSM 10495</strain>
    </source>
</reference>
<dbReference type="AlphaFoldDB" id="A0A1H4MFY7"/>
<evidence type="ECO:0000256" key="1">
    <source>
        <dbReference type="SAM" id="MobiDB-lite"/>
    </source>
</evidence>
<dbReference type="Proteomes" id="UP000182652">
    <property type="component" value="Unassembled WGS sequence"/>
</dbReference>
<feature type="compositionally biased region" description="Low complexity" evidence="1">
    <location>
        <begin position="86"/>
        <end position="104"/>
    </location>
</feature>
<feature type="chain" id="PRO_5038813998" evidence="2">
    <location>
        <begin position="36"/>
        <end position="582"/>
    </location>
</feature>
<dbReference type="EMBL" id="FNSN01000003">
    <property type="protein sequence ID" value="SEB81618.1"/>
    <property type="molecule type" value="Genomic_DNA"/>
</dbReference>
<proteinExistence type="predicted"/>
<gene>
    <name evidence="3" type="ORF">SAMN04489745_1327</name>
</gene>
<feature type="compositionally biased region" description="Pro residues" evidence="1">
    <location>
        <begin position="75"/>
        <end position="85"/>
    </location>
</feature>
<name>A0A1H4MFY7_9MICC</name>
<evidence type="ECO:0000313" key="4">
    <source>
        <dbReference type="Proteomes" id="UP000182652"/>
    </source>
</evidence>
<dbReference type="STRING" id="156980.SAMN04489745_1327"/>